<keyword evidence="1" id="KW-0472">Membrane</keyword>
<name>E3DRI7_HALPG</name>
<feature type="transmembrane region" description="Helical" evidence="1">
    <location>
        <begin position="6"/>
        <end position="29"/>
    </location>
</feature>
<dbReference type="RefSeq" id="WP_014553061.1">
    <property type="nucleotide sequence ID" value="NC_017455.1"/>
</dbReference>
<protein>
    <submittedName>
        <fullName evidence="2">Uncharacterized protein</fullName>
    </submittedName>
</protein>
<dbReference type="AlphaFoldDB" id="E3DRI7"/>
<dbReference type="HOGENOM" id="CLU_1967500_0_0_9"/>
<evidence type="ECO:0000313" key="2">
    <source>
        <dbReference type="EMBL" id="ADO77028.1"/>
    </source>
</evidence>
<dbReference type="Proteomes" id="UP000006866">
    <property type="component" value="Chromosome"/>
</dbReference>
<keyword evidence="1" id="KW-0812">Transmembrane</keyword>
<dbReference type="STRING" id="572479.Hprae_0874"/>
<dbReference type="OrthoDB" id="2112017at2"/>
<dbReference type="KEGG" id="hpk:Hprae_0874"/>
<evidence type="ECO:0000256" key="1">
    <source>
        <dbReference type="SAM" id="Phobius"/>
    </source>
</evidence>
<organism evidence="2 3">
    <name type="scientific">Halanaerobium praevalens (strain ATCC 33744 / DSM 2228 / GSL)</name>
    <dbReference type="NCBI Taxonomy" id="572479"/>
    <lineage>
        <taxon>Bacteria</taxon>
        <taxon>Bacillati</taxon>
        <taxon>Bacillota</taxon>
        <taxon>Clostridia</taxon>
        <taxon>Halanaerobiales</taxon>
        <taxon>Halanaerobiaceae</taxon>
        <taxon>Halanaerobium</taxon>
    </lineage>
</organism>
<reference evidence="2 3" key="2">
    <citation type="journal article" date="2011" name="Stand. Genomic Sci.">
        <title>Complete genome sequence of the extremely halophilic Halanaerobium praevalens type strain (GSL).</title>
        <authorList>
            <person name="Ivanova N."/>
            <person name="Sikorski J."/>
            <person name="Chertkov O."/>
            <person name="Nolan M."/>
            <person name="Lucas S."/>
            <person name="Hammon N."/>
            <person name="Deshpande S."/>
            <person name="Cheng J.F."/>
            <person name="Tapia R."/>
            <person name="Han C."/>
            <person name="Goodwin L."/>
            <person name="Pitluck S."/>
            <person name="Huntemann M."/>
            <person name="Liolios K."/>
            <person name="Pagani I."/>
            <person name="Mavromatis K."/>
            <person name="Ovchinikova G."/>
            <person name="Pati A."/>
            <person name="Chen A."/>
            <person name="Palaniappan K."/>
            <person name="Land M."/>
            <person name="Hauser L."/>
            <person name="Brambilla E.M."/>
            <person name="Kannan K.P."/>
            <person name="Rohde M."/>
            <person name="Tindall B.J."/>
            <person name="Goker M."/>
            <person name="Detter J.C."/>
            <person name="Woyke T."/>
            <person name="Bristow J."/>
            <person name="Eisen J.A."/>
            <person name="Markowitz V."/>
            <person name="Hugenholtz P."/>
            <person name="Kyrpides N.C."/>
            <person name="Klenk H.P."/>
            <person name="Lapidus A."/>
        </authorList>
    </citation>
    <scope>NUCLEOTIDE SEQUENCE [LARGE SCALE GENOMIC DNA]</scope>
    <source>
        <strain evidence="3">ATCC 33744 / DSM 2228 / GSL</strain>
    </source>
</reference>
<dbReference type="PATRIC" id="fig|572479.3.peg.883"/>
<keyword evidence="1" id="KW-1133">Transmembrane helix</keyword>
<gene>
    <name evidence="2" type="ordered locus">Hprae_0874</name>
</gene>
<evidence type="ECO:0000313" key="3">
    <source>
        <dbReference type="Proteomes" id="UP000006866"/>
    </source>
</evidence>
<accession>E3DRI7</accession>
<dbReference type="EMBL" id="CP002175">
    <property type="protein sequence ID" value="ADO77028.1"/>
    <property type="molecule type" value="Genomic_DNA"/>
</dbReference>
<keyword evidence="3" id="KW-1185">Reference proteome</keyword>
<proteinExistence type="predicted"/>
<sequence>MKFNNQAGYILLLNLLLITMISLFIPLLVQQQKLNFMILNNRKKSAQNREIVDSALQYQLYHFKEKKILLDDQFILENKFKVFVLGEEDDDFVYFKARLNNNPAYESEMKIRKSNMETIYKKIYRSE</sequence>
<reference evidence="3" key="1">
    <citation type="submission" date="2010-10" db="EMBL/GenBank/DDBJ databases">
        <title>The complete genome of Halanaerobium praevalens DSM 2228.</title>
        <authorList>
            <consortium name="US DOE Joint Genome Institute (JGI-PGF)"/>
            <person name="Lucas S."/>
            <person name="Copeland A."/>
            <person name="Lapidus A."/>
            <person name="Glavina del Rio T."/>
            <person name="Dalin E."/>
            <person name="Tice H."/>
            <person name="Bruce D."/>
            <person name="Goodwin L."/>
            <person name="Pitluck S."/>
            <person name="Kyrpides N."/>
            <person name="Mavromatis K."/>
            <person name="Ivanova N."/>
            <person name="Ovchinnikova G."/>
            <person name="Chertkov O."/>
            <person name="Detter J.C."/>
            <person name="Han C."/>
            <person name="Larimer F."/>
            <person name="Land M."/>
            <person name="Hauser L."/>
            <person name="Markowitz V."/>
            <person name="Cheng J.-F."/>
            <person name="Hugenholtz P."/>
            <person name="Woyke T."/>
            <person name="Wu D."/>
            <person name="Tindall B."/>
            <person name="Pomrenke H.G."/>
            <person name="Brambilla E."/>
            <person name="Klenk H.-P."/>
            <person name="Eisen J.A."/>
        </authorList>
    </citation>
    <scope>NUCLEOTIDE SEQUENCE [LARGE SCALE GENOMIC DNA]</scope>
    <source>
        <strain evidence="3">ATCC 33744 / DSM 2228 / GSL</strain>
    </source>
</reference>